<dbReference type="Proteomes" id="UP000824065">
    <property type="component" value="Unassembled WGS sequence"/>
</dbReference>
<dbReference type="PANTHER" id="PTHR39210">
    <property type="entry name" value="HEPARIN-SULFATE LYASE"/>
    <property type="match status" value="1"/>
</dbReference>
<dbReference type="GO" id="GO:0016829">
    <property type="term" value="F:lyase activity"/>
    <property type="evidence" value="ECO:0007669"/>
    <property type="project" value="UniProtKB-KW"/>
</dbReference>
<dbReference type="InterPro" id="IPR031680">
    <property type="entry name" value="Hepar_II_III_N"/>
</dbReference>
<evidence type="ECO:0000256" key="1">
    <source>
        <dbReference type="ARBA" id="ARBA00004418"/>
    </source>
</evidence>
<dbReference type="EMBL" id="DXBJ01000058">
    <property type="protein sequence ID" value="HIZ58562.1"/>
    <property type="molecule type" value="Genomic_DNA"/>
</dbReference>
<evidence type="ECO:0000259" key="6">
    <source>
        <dbReference type="Pfam" id="PF16889"/>
    </source>
</evidence>
<reference evidence="7" key="2">
    <citation type="submission" date="2021-04" db="EMBL/GenBank/DDBJ databases">
        <authorList>
            <person name="Gilroy R."/>
        </authorList>
    </citation>
    <scope>NUCLEOTIDE SEQUENCE</scope>
    <source>
        <strain evidence="7">ChiBcec16-3735</strain>
    </source>
</reference>
<evidence type="ECO:0000259" key="5">
    <source>
        <dbReference type="Pfam" id="PF07940"/>
    </source>
</evidence>
<keyword evidence="4" id="KW-0456">Lyase</keyword>
<evidence type="ECO:0000313" key="7">
    <source>
        <dbReference type="EMBL" id="HIZ58562.1"/>
    </source>
</evidence>
<comment type="caution">
    <text evidence="7">The sequence shown here is derived from an EMBL/GenBank/DDBJ whole genome shotgun (WGS) entry which is preliminary data.</text>
</comment>
<feature type="domain" description="Heparin-sulfate lyase N-terminal" evidence="6">
    <location>
        <begin position="54"/>
        <end position="283"/>
    </location>
</feature>
<dbReference type="Pfam" id="PF07940">
    <property type="entry name" value="Hepar_II_III_C"/>
    <property type="match status" value="1"/>
</dbReference>
<name>A0A9D2FHI6_9FIRM</name>
<dbReference type="InterPro" id="IPR012480">
    <property type="entry name" value="Hepar_II_III_C"/>
</dbReference>
<comment type="subcellular location">
    <subcellularLocation>
        <location evidence="1">Periplasm</location>
    </subcellularLocation>
</comment>
<dbReference type="Gene3D" id="1.50.10.100">
    <property type="entry name" value="Chondroitin AC/alginate lyase"/>
    <property type="match status" value="1"/>
</dbReference>
<protein>
    <submittedName>
        <fullName evidence="7">Heparinase II/III family protein</fullName>
    </submittedName>
</protein>
<evidence type="ECO:0000313" key="8">
    <source>
        <dbReference type="Proteomes" id="UP000824065"/>
    </source>
</evidence>
<evidence type="ECO:0000256" key="4">
    <source>
        <dbReference type="ARBA" id="ARBA00023239"/>
    </source>
</evidence>
<dbReference type="Pfam" id="PF16889">
    <property type="entry name" value="Hepar_II_III_N"/>
    <property type="match status" value="1"/>
</dbReference>
<dbReference type="PANTHER" id="PTHR39210:SF1">
    <property type="entry name" value="HEPARIN-SULFATE LYASE"/>
    <property type="match status" value="1"/>
</dbReference>
<evidence type="ECO:0000256" key="2">
    <source>
        <dbReference type="ARBA" id="ARBA00022729"/>
    </source>
</evidence>
<accession>A0A9D2FHI6</accession>
<keyword evidence="3" id="KW-0574">Periplasm</keyword>
<dbReference type="AlphaFoldDB" id="A0A9D2FHI6"/>
<reference evidence="7" key="1">
    <citation type="journal article" date="2021" name="PeerJ">
        <title>Extensive microbial diversity within the chicken gut microbiome revealed by metagenomics and culture.</title>
        <authorList>
            <person name="Gilroy R."/>
            <person name="Ravi A."/>
            <person name="Getino M."/>
            <person name="Pursley I."/>
            <person name="Horton D.L."/>
            <person name="Alikhan N.F."/>
            <person name="Baker D."/>
            <person name="Gharbi K."/>
            <person name="Hall N."/>
            <person name="Watson M."/>
            <person name="Adriaenssens E.M."/>
            <person name="Foster-Nyarko E."/>
            <person name="Jarju S."/>
            <person name="Secka A."/>
            <person name="Antonio M."/>
            <person name="Oren A."/>
            <person name="Chaudhuri R.R."/>
            <person name="La Ragione R."/>
            <person name="Hildebrand F."/>
            <person name="Pallen M.J."/>
        </authorList>
    </citation>
    <scope>NUCLEOTIDE SEQUENCE</scope>
    <source>
        <strain evidence="7">ChiBcec16-3735</strain>
    </source>
</reference>
<gene>
    <name evidence="7" type="ORF">H9725_08295</name>
</gene>
<dbReference type="GO" id="GO:0042597">
    <property type="term" value="C:periplasmic space"/>
    <property type="evidence" value="ECO:0007669"/>
    <property type="project" value="UniProtKB-SubCell"/>
</dbReference>
<dbReference type="SUPFAM" id="SSF48230">
    <property type="entry name" value="Chondroitin AC/alginate lyase"/>
    <property type="match status" value="1"/>
</dbReference>
<sequence>MNARPVLWAGAADAAAAVRQLCPQAAADALARAGEICGHTFLFRDHWEMEPTREPVHFDGPVVWDAVPAGDPEWTYALNRHTIFVHLGRAWQYTGEARYLDAFVSLLGDWLDRMPRTPASENTTWRALEAGLRPENWLRALGLFGPAVPEALGRRIDESLAAHGDYLARAHGPFQRLSNWGAIQAHGLFLIGLWLGRADWQALALGRLEENLRHAVLPDGVQWEQSPMYHCEVLHALLDTLLLAERNGIAVPPLLPEKARAMCRALAVWAAPDRTILPQGDSDVIDAGDLLAAGALLFRDPLLAAAAQGPLCEETLWDFGPDAPARLAALPAAWPDCPSQKLEASGNYILRSGWGREDTWIHFRAGSLGGGHGHADLLHVDVYHGGEAVLTDAGRGTYVDGGLRRALKDPAAHNTFRVDGADFTCYRGTWEWGAIAQPLPALARFTPLADRLAGGHLGYLAQGAAVERQLVFLKPGLLVGADILRAPDGRPHRAEQFFHFGPGRLTAGESAVLWEGGRTCAQLRWLSGQRAECFAAPCAPAYNRVEDAPALRLDALAAAGVTALVWVLSLGGPCQAELVPVSTGAGQPLPPGTAGAVRIRRDGAESTVLFSWQAGSHDAGLLCAGDCTGHGNVLVFTPQCPQGLCLD</sequence>
<feature type="domain" description="Heparinase II/III-like C-terminal" evidence="5">
    <location>
        <begin position="338"/>
        <end position="518"/>
    </location>
</feature>
<evidence type="ECO:0000256" key="3">
    <source>
        <dbReference type="ARBA" id="ARBA00022764"/>
    </source>
</evidence>
<organism evidence="7 8">
    <name type="scientific">Candidatus Faecalibacterium gallistercoris</name>
    <dbReference type="NCBI Taxonomy" id="2838579"/>
    <lineage>
        <taxon>Bacteria</taxon>
        <taxon>Bacillati</taxon>
        <taxon>Bacillota</taxon>
        <taxon>Clostridia</taxon>
        <taxon>Eubacteriales</taxon>
        <taxon>Oscillospiraceae</taxon>
        <taxon>Faecalibacterium</taxon>
    </lineage>
</organism>
<proteinExistence type="predicted"/>
<keyword evidence="2" id="KW-0732">Signal</keyword>
<dbReference type="Gene3D" id="2.70.98.70">
    <property type="match status" value="1"/>
</dbReference>
<dbReference type="InterPro" id="IPR008929">
    <property type="entry name" value="Chondroitin_lyas"/>
</dbReference>